<dbReference type="GO" id="GO:0017057">
    <property type="term" value="F:6-phosphogluconolactonase activity"/>
    <property type="evidence" value="ECO:0007669"/>
    <property type="project" value="TreeGrafter"/>
</dbReference>
<keyword evidence="3" id="KW-1185">Reference proteome</keyword>
<dbReference type="EMBL" id="JAKJXP020000034">
    <property type="protein sequence ID" value="KAK7752883.1"/>
    <property type="molecule type" value="Genomic_DNA"/>
</dbReference>
<gene>
    <name evidence="2" type="ORF">SLS62_005225</name>
</gene>
<organism evidence="2 3">
    <name type="scientific">Diatrype stigma</name>
    <dbReference type="NCBI Taxonomy" id="117547"/>
    <lineage>
        <taxon>Eukaryota</taxon>
        <taxon>Fungi</taxon>
        <taxon>Dikarya</taxon>
        <taxon>Ascomycota</taxon>
        <taxon>Pezizomycotina</taxon>
        <taxon>Sordariomycetes</taxon>
        <taxon>Xylariomycetidae</taxon>
        <taxon>Xylariales</taxon>
        <taxon>Diatrypaceae</taxon>
        <taxon>Diatrype</taxon>
    </lineage>
</organism>
<reference evidence="2 3" key="1">
    <citation type="submission" date="2024-02" db="EMBL/GenBank/DDBJ databases">
        <title>De novo assembly and annotation of 12 fungi associated with fruit tree decline syndrome in Ontario, Canada.</title>
        <authorList>
            <person name="Sulman M."/>
            <person name="Ellouze W."/>
            <person name="Ilyukhin E."/>
        </authorList>
    </citation>
    <scope>NUCLEOTIDE SEQUENCE [LARGE SCALE GENOMIC DNA]</scope>
    <source>
        <strain evidence="2 3">M11/M66-122</strain>
    </source>
</reference>
<evidence type="ECO:0008006" key="4">
    <source>
        <dbReference type="Google" id="ProtNLM"/>
    </source>
</evidence>
<dbReference type="AlphaFoldDB" id="A0AAN9YNQ1"/>
<dbReference type="InterPro" id="IPR019405">
    <property type="entry name" value="Lactonase_7-beta_prop"/>
</dbReference>
<comment type="similarity">
    <text evidence="1">Belongs to the cycloisomerase 2 family.</text>
</comment>
<dbReference type="InterPro" id="IPR050282">
    <property type="entry name" value="Cycloisomerase_2"/>
</dbReference>
<dbReference type="Pfam" id="PF10282">
    <property type="entry name" value="Lactonase"/>
    <property type="match status" value="1"/>
</dbReference>
<dbReference type="PANTHER" id="PTHR30344:SF4">
    <property type="entry name" value="CYCLASE, PUTATIVE (AFU_ORTHOLOGUE AFUA_6G11580)-RELATED"/>
    <property type="match status" value="1"/>
</dbReference>
<dbReference type="InterPro" id="IPR015943">
    <property type="entry name" value="WD40/YVTN_repeat-like_dom_sf"/>
</dbReference>
<dbReference type="SUPFAM" id="SSF75011">
    <property type="entry name" value="3-carboxy-cis,cis-mucoante lactonizing enzyme"/>
    <property type="match status" value="1"/>
</dbReference>
<protein>
    <recommendedName>
        <fullName evidence="4">3-carboxy-cis,cis-mucoante lactonizing enzyme</fullName>
    </recommendedName>
</protein>
<name>A0AAN9YNQ1_9PEZI</name>
<comment type="caution">
    <text evidence="2">The sequence shown here is derived from an EMBL/GenBank/DDBJ whole genome shotgun (WGS) entry which is preliminary data.</text>
</comment>
<evidence type="ECO:0000313" key="3">
    <source>
        <dbReference type="Proteomes" id="UP001320420"/>
    </source>
</evidence>
<evidence type="ECO:0000256" key="1">
    <source>
        <dbReference type="ARBA" id="ARBA00005564"/>
    </source>
</evidence>
<dbReference type="Gene3D" id="2.130.10.10">
    <property type="entry name" value="YVTN repeat-like/Quinoprotein amine dehydrogenase"/>
    <property type="match status" value="1"/>
</dbReference>
<evidence type="ECO:0000313" key="2">
    <source>
        <dbReference type="EMBL" id="KAK7752883.1"/>
    </source>
</evidence>
<proteinExistence type="inferred from homology"/>
<sequence length="336" mass="35872">MHHTKDIVYGASLNTSRTSQYELELDLAGNRAQGNSSLRLVGSAPNCGNQTSAYVVAASQRAPFNVYGVAWPGPGACGTSFSTSLSSPTTRATWAYGEESGVHGLALAFDDTVLYSADLKGDSIWTHRIIDSKEEDTDDEANGDGQVEQVGRLRVRDGSGPRHLAVHPAERYLHVVMETANELVTFDLDADTGEPRSQVSVHSVIPDVTSPPPGLNASAYWAAEVALSPSGRYLWASSRARGSADLGYLSVFQLDDRGAVEDRLFMVPTTTRGGIANSVSPAPWSDEFVAMTDYGTGYVQIWKVMSGNAEANATATAVARVDIVDGGCCANVIWYD</sequence>
<dbReference type="PANTHER" id="PTHR30344">
    <property type="entry name" value="6-PHOSPHOGLUCONOLACTONASE-RELATED"/>
    <property type="match status" value="1"/>
</dbReference>
<accession>A0AAN9YNQ1</accession>
<dbReference type="Proteomes" id="UP001320420">
    <property type="component" value="Unassembled WGS sequence"/>
</dbReference>